<dbReference type="PROSITE" id="PS51257">
    <property type="entry name" value="PROKAR_LIPOPROTEIN"/>
    <property type="match status" value="1"/>
</dbReference>
<sequence length="611" mass="66698">MDIRSLPSTKLALALVTAASMLALSACQQQPSPTAAPAAATSAAPAPAPAPYVPPSAEQLYKLVAPIALFPDKLLAQTLAASVYPDQVGDAQGWLRSNSGLAATDRLKAAAAQPWDPSVKALTAFPEVIDQLASNGDWTRALGDAYAHDPNEVLDAIQVMRGRAQAQGHLRSTPQQRVQMVQRTVVEPAYADERIPPPRQTIVIEPAQPDVVYVPRYDPDVVYGAPVDVYREYRYHPRYYSEGDLVTAGIISFGVGVLVGDALEHRHHGPLGWLQPEPAWHPWGWNSWGMNWNAPPSAPHYVVYQNRVYAPRTTIINNNITNNISNNRIDARRFVHNDNRSFPQQAALAAMPAVAAAAALAPHLAQNSRGPAAQFAPPAAPRHALDYAQLSTPHFNERMLQPGRPVVANAAQRAPLPGLGGQNARDAAHDARAQPAFAQSLHAPMPMSASDPRHAMAMANTAATQRRDMPQAQHANAPMPMPMPMPMGNMHMAHAAPQHALSMPAPHREDARAQQARFAQSEPPRQAPHQFAAFTAQQQAPAHREAPMRQFPERVQAMPRQEQQRPPMQEQHMARIAPPRQQPMRAAEPRPAPRPAQAHSEPHREHDKHNG</sequence>
<evidence type="ECO:0000256" key="1">
    <source>
        <dbReference type="SAM" id="MobiDB-lite"/>
    </source>
</evidence>
<organism evidence="3 4">
    <name type="scientific">Xanthomonas graminis pv. phlei</name>
    <dbReference type="NCBI Taxonomy" id="487906"/>
    <lineage>
        <taxon>Bacteria</taxon>
        <taxon>Pseudomonadati</taxon>
        <taxon>Pseudomonadota</taxon>
        <taxon>Gammaproteobacteria</taxon>
        <taxon>Lysobacterales</taxon>
        <taxon>Lysobacteraceae</taxon>
        <taxon>Xanthomonas</taxon>
        <taxon>Xanthomonas translucens group</taxon>
        <taxon>Xanthomonas graminis</taxon>
    </lineage>
</organism>
<keyword evidence="2" id="KW-0732">Signal</keyword>
<feature type="region of interest" description="Disordered" evidence="1">
    <location>
        <begin position="462"/>
        <end position="490"/>
    </location>
</feature>
<dbReference type="PANTHER" id="PTHR40269">
    <property type="entry name" value="OUTER MEMBRANE PROTEIN-RELATED"/>
    <property type="match status" value="1"/>
</dbReference>
<dbReference type="PANTHER" id="PTHR40269:SF1">
    <property type="entry name" value="OUTER MEMBRANE PROTEIN"/>
    <property type="match status" value="1"/>
</dbReference>
<feature type="signal peptide" evidence="2">
    <location>
        <begin position="1"/>
        <end position="25"/>
    </location>
</feature>
<evidence type="ECO:0000313" key="3">
    <source>
        <dbReference type="EMBL" id="CTP86736.1"/>
    </source>
</evidence>
<feature type="compositionally biased region" description="Basic and acidic residues" evidence="1">
    <location>
        <begin position="600"/>
        <end position="611"/>
    </location>
</feature>
<feature type="chain" id="PRO_5005492745" description="DUF3300 domain-containing protein" evidence="2">
    <location>
        <begin position="26"/>
        <end position="611"/>
    </location>
</feature>
<reference evidence="3 4" key="1">
    <citation type="submission" date="2015-07" db="EMBL/GenBank/DDBJ databases">
        <authorList>
            <person name="Noorani M."/>
        </authorList>
    </citation>
    <scope>NUCLEOTIDE SEQUENCE [LARGE SCALE GENOMIC DNA]</scope>
    <source>
        <strain evidence="3">LMG730</strain>
    </source>
</reference>
<feature type="region of interest" description="Disordered" evidence="1">
    <location>
        <begin position="504"/>
        <end position="527"/>
    </location>
</feature>
<dbReference type="EMBL" id="CXOJ01000026">
    <property type="protein sequence ID" value="CTP86736.1"/>
    <property type="molecule type" value="Genomic_DNA"/>
</dbReference>
<feature type="compositionally biased region" description="Low complexity" evidence="1">
    <location>
        <begin position="558"/>
        <end position="586"/>
    </location>
</feature>
<evidence type="ECO:0000256" key="2">
    <source>
        <dbReference type="SAM" id="SignalP"/>
    </source>
</evidence>
<dbReference type="AlphaFoldDB" id="A0A0K2ZLR9"/>
<dbReference type="InterPro" id="IPR021728">
    <property type="entry name" value="DUF3300"/>
</dbReference>
<dbReference type="Pfam" id="PF11737">
    <property type="entry name" value="DUF3300"/>
    <property type="match status" value="1"/>
</dbReference>
<feature type="region of interest" description="Disordered" evidence="1">
    <location>
        <begin position="556"/>
        <end position="611"/>
    </location>
</feature>
<proteinExistence type="predicted"/>
<dbReference type="RefSeq" id="WP_053837894.1">
    <property type="nucleotide sequence ID" value="NZ_CP076251.1"/>
</dbReference>
<name>A0A0K2ZLR9_9XANT</name>
<accession>A0A0K2ZLR9</accession>
<gene>
    <name evidence="3" type="ORF">XTPLMG730_1564</name>
</gene>
<protein>
    <recommendedName>
        <fullName evidence="5">DUF3300 domain-containing protein</fullName>
    </recommendedName>
</protein>
<dbReference type="Proteomes" id="UP000045978">
    <property type="component" value="Unassembled WGS sequence"/>
</dbReference>
<evidence type="ECO:0000313" key="4">
    <source>
        <dbReference type="Proteomes" id="UP000045978"/>
    </source>
</evidence>
<evidence type="ECO:0008006" key="5">
    <source>
        <dbReference type="Google" id="ProtNLM"/>
    </source>
</evidence>